<sequence length="450" mass="50115">MAPYRTQQLSRAGPPYSRATPLLRVATPKMTNYLAARQSNNDYNILGVPTTWCPFAVDWVPWMRPMRLLKGQKRLVPVAASGFHKVPNLRPPRCPHTFPSPRQHYHQMTLHLNKVYDEMGSKGNFYRADSHSCSYYVLIPDLDEHKSDYITTQEEKDVFDNMYTISDDGDEAAGVSLSQQSGASSSTTTSMSSEVELEQYLLNGDPRMPRPTDTPPSLGGTFRSFFNERVANARQAVNYTLISDILSSEKNGWYARYPQYHPLAEKPTASIMQTYDRQTNPSCLTRAFSNLEHVDTHLGRAIREFNSPIGIPLTTWSGILSSNVSCSCCRCEFSLDGYNSHVVEGRCSMAPPMDKVPIKDPIRVHLPARTYPAGFNVPLVSDFMDTPGGIAFSEWNSRIGVPVDIWTLLSTGGVECATCRLRRSFDGHTAHLGETGDCQDPGIADGTIAN</sequence>
<name>A0AAD6TV15_9AGAR</name>
<dbReference type="EMBL" id="JARJCN010000053">
    <property type="protein sequence ID" value="KAJ7080752.1"/>
    <property type="molecule type" value="Genomic_DNA"/>
</dbReference>
<organism evidence="2 3">
    <name type="scientific">Mycena belliarum</name>
    <dbReference type="NCBI Taxonomy" id="1033014"/>
    <lineage>
        <taxon>Eukaryota</taxon>
        <taxon>Fungi</taxon>
        <taxon>Dikarya</taxon>
        <taxon>Basidiomycota</taxon>
        <taxon>Agaricomycotina</taxon>
        <taxon>Agaricomycetes</taxon>
        <taxon>Agaricomycetidae</taxon>
        <taxon>Agaricales</taxon>
        <taxon>Marasmiineae</taxon>
        <taxon>Mycenaceae</taxon>
        <taxon>Mycena</taxon>
    </lineage>
</organism>
<keyword evidence="3" id="KW-1185">Reference proteome</keyword>
<reference evidence="2" key="1">
    <citation type="submission" date="2023-03" db="EMBL/GenBank/DDBJ databases">
        <title>Massive genome expansion in bonnet fungi (Mycena s.s.) driven by repeated elements and novel gene families across ecological guilds.</title>
        <authorList>
            <consortium name="Lawrence Berkeley National Laboratory"/>
            <person name="Harder C.B."/>
            <person name="Miyauchi S."/>
            <person name="Viragh M."/>
            <person name="Kuo A."/>
            <person name="Thoen E."/>
            <person name="Andreopoulos B."/>
            <person name="Lu D."/>
            <person name="Skrede I."/>
            <person name="Drula E."/>
            <person name="Henrissat B."/>
            <person name="Morin E."/>
            <person name="Kohler A."/>
            <person name="Barry K."/>
            <person name="LaButti K."/>
            <person name="Morin E."/>
            <person name="Salamov A."/>
            <person name="Lipzen A."/>
            <person name="Mereny Z."/>
            <person name="Hegedus B."/>
            <person name="Baldrian P."/>
            <person name="Stursova M."/>
            <person name="Weitz H."/>
            <person name="Taylor A."/>
            <person name="Grigoriev I.V."/>
            <person name="Nagy L.G."/>
            <person name="Martin F."/>
            <person name="Kauserud H."/>
        </authorList>
    </citation>
    <scope>NUCLEOTIDE SEQUENCE</scope>
    <source>
        <strain evidence="2">CBHHK173m</strain>
    </source>
</reference>
<dbReference type="AlphaFoldDB" id="A0AAD6TV15"/>
<dbReference type="Proteomes" id="UP001222325">
    <property type="component" value="Unassembled WGS sequence"/>
</dbReference>
<evidence type="ECO:0000313" key="3">
    <source>
        <dbReference type="Proteomes" id="UP001222325"/>
    </source>
</evidence>
<feature type="region of interest" description="Disordered" evidence="1">
    <location>
        <begin position="172"/>
        <end position="194"/>
    </location>
</feature>
<proteinExistence type="predicted"/>
<accession>A0AAD6TV15</accession>
<gene>
    <name evidence="2" type="ORF">B0H15DRAFT_933117</name>
</gene>
<evidence type="ECO:0000256" key="1">
    <source>
        <dbReference type="SAM" id="MobiDB-lite"/>
    </source>
</evidence>
<comment type="caution">
    <text evidence="2">The sequence shown here is derived from an EMBL/GenBank/DDBJ whole genome shotgun (WGS) entry which is preliminary data.</text>
</comment>
<evidence type="ECO:0000313" key="2">
    <source>
        <dbReference type="EMBL" id="KAJ7080752.1"/>
    </source>
</evidence>
<protein>
    <submittedName>
        <fullName evidence="2">Uncharacterized protein</fullName>
    </submittedName>
</protein>